<organism evidence="3 4">
    <name type="scientific">Elaeis guineensis var. tenera</name>
    <name type="common">Oil palm</name>
    <dbReference type="NCBI Taxonomy" id="51953"/>
    <lineage>
        <taxon>Eukaryota</taxon>
        <taxon>Viridiplantae</taxon>
        <taxon>Streptophyta</taxon>
        <taxon>Embryophyta</taxon>
        <taxon>Tracheophyta</taxon>
        <taxon>Spermatophyta</taxon>
        <taxon>Magnoliopsida</taxon>
        <taxon>Liliopsida</taxon>
        <taxon>Arecaceae</taxon>
        <taxon>Arecoideae</taxon>
        <taxon>Cocoseae</taxon>
        <taxon>Elaeidinae</taxon>
        <taxon>Elaeis</taxon>
    </lineage>
</organism>
<keyword evidence="2" id="KW-0472">Membrane</keyword>
<dbReference type="RefSeq" id="XP_010923328.1">
    <property type="nucleotide sequence ID" value="XM_010925026.3"/>
</dbReference>
<gene>
    <name evidence="4" type="primary">LOC105046439</name>
</gene>
<dbReference type="InterPro" id="IPR039316">
    <property type="entry name" value="CLE25/26"/>
</dbReference>
<dbReference type="InParanoid" id="A0A6I9RAZ5"/>
<evidence type="ECO:0000313" key="4">
    <source>
        <dbReference type="RefSeq" id="XP_010923328.1"/>
    </source>
</evidence>
<evidence type="ECO:0000256" key="2">
    <source>
        <dbReference type="SAM" id="Phobius"/>
    </source>
</evidence>
<keyword evidence="2" id="KW-1133">Transmembrane helix</keyword>
<dbReference type="Proteomes" id="UP000504607">
    <property type="component" value="Chromosome 6"/>
</dbReference>
<dbReference type="AlphaFoldDB" id="A0A6I9RAZ5"/>
<dbReference type="OrthoDB" id="745241at2759"/>
<feature type="region of interest" description="Disordered" evidence="1">
    <location>
        <begin position="52"/>
        <end position="98"/>
    </location>
</feature>
<evidence type="ECO:0000313" key="3">
    <source>
        <dbReference type="Proteomes" id="UP000504607"/>
    </source>
</evidence>
<keyword evidence="3" id="KW-1185">Reference proteome</keyword>
<sequence>MVESARSLRAVVSGIACLFCMVILVSVTIESGGRTKAMPPLAAAPVGSLVSLESSSTDRPIDQMNSDPFSATKRRVPNGPDPIHNRRAGKSGRPPGRA</sequence>
<proteinExistence type="predicted"/>
<name>A0A6I9RAZ5_ELAGV</name>
<protein>
    <submittedName>
        <fullName evidence="4">Uncharacterized protein LOC105046439</fullName>
    </submittedName>
</protein>
<dbReference type="PANTHER" id="PTHR34277:SF2">
    <property type="entry name" value="CLAVATA3_ESR (CLE)-RELATED PROTEIN 26"/>
    <property type="match status" value="1"/>
</dbReference>
<dbReference type="PANTHER" id="PTHR34277">
    <property type="entry name" value="CLAVATA3/ESR (CLE)-RELATED PROTEIN 26"/>
    <property type="match status" value="1"/>
</dbReference>
<evidence type="ECO:0000256" key="1">
    <source>
        <dbReference type="SAM" id="MobiDB-lite"/>
    </source>
</evidence>
<keyword evidence="2" id="KW-0812">Transmembrane</keyword>
<feature type="compositionally biased region" description="Polar residues" evidence="1">
    <location>
        <begin position="52"/>
        <end position="69"/>
    </location>
</feature>
<feature type="transmembrane region" description="Helical" evidence="2">
    <location>
        <begin position="6"/>
        <end position="29"/>
    </location>
</feature>
<accession>A0A6I9RAZ5</accession>
<reference evidence="4" key="1">
    <citation type="submission" date="2025-08" db="UniProtKB">
        <authorList>
            <consortium name="RefSeq"/>
        </authorList>
    </citation>
    <scope>IDENTIFICATION</scope>
</reference>